<dbReference type="AlphaFoldDB" id="A0A9X0A4A1"/>
<dbReference type="PROSITE" id="PS00122">
    <property type="entry name" value="CARBOXYLESTERASE_B_1"/>
    <property type="match status" value="1"/>
</dbReference>
<comment type="similarity">
    <text evidence="1 4">Belongs to the type-B carboxylesterase/lipase family.</text>
</comment>
<evidence type="ECO:0000259" key="5">
    <source>
        <dbReference type="Pfam" id="PF00135"/>
    </source>
</evidence>
<dbReference type="InterPro" id="IPR002018">
    <property type="entry name" value="CarbesteraseB"/>
</dbReference>
<sequence>MFLCFRVRHNPSQPSRHDTFSNRADRGWSSRGKIETLPLGKIAYEYLGIPYAEPPVGDLRFAAPVPSKPWSDVRDATSYGKACPRPSMPVPVSGFEPEPESEDCLFLNVFVPSTIKPDDKLAVMVWIHGGGFSYGSSTEYPAGILAAFNDVIVVSMNYRLGILGFFNIPDTEIKGNYGMLDQILALQWVQTNIASFGGDPNRVTLFGQSAGAIAVSLQLLSPLSQGLFQRVIIESGPASYPLYSGEVKDTKHLEMFAELVNCSLGPQLISCVRGKAVEDILSAQSQIIYPMYVAPQDLAGPVVDGEFLPDLPNKLLKDGNFHQDVDIMIGTTSNEGALFATLPPDQIQNGVQRQVFESKIKDSVVFVRGRSALAEEAVLHEYTDHDDPENILTIRRSMLQCLGDKAFVAPVIQEAKAYSKEGRKPYVYLFDYCPVHSPYPEWVGVSHGMELGLVFGAPFKTLSWFLTMLTPKYSEAEKEFSLYIMEVWTNFAKNGSPNPLESASSLVTWPQYTEDEQAYLVLDLKPRVEYRYKADKVVFWNDVFPKLIQEGQKNAAETENETLKDEL</sequence>
<dbReference type="InterPro" id="IPR019819">
    <property type="entry name" value="Carboxylesterase_B_CS"/>
</dbReference>
<keyword evidence="7" id="KW-1185">Reference proteome</keyword>
<accession>A0A9X0A4A1</accession>
<keyword evidence="3 4" id="KW-0378">Hydrolase</keyword>
<evidence type="ECO:0000256" key="3">
    <source>
        <dbReference type="ARBA" id="ARBA00022801"/>
    </source>
</evidence>
<dbReference type="Pfam" id="PF00135">
    <property type="entry name" value="COesterase"/>
    <property type="match status" value="1"/>
</dbReference>
<keyword evidence="2" id="KW-0732">Signal</keyword>
<name>A0A9X0A4A1_9CNID</name>
<dbReference type="InterPro" id="IPR051093">
    <property type="entry name" value="Neuroligin/BSAL"/>
</dbReference>
<evidence type="ECO:0000256" key="1">
    <source>
        <dbReference type="ARBA" id="ARBA00005964"/>
    </source>
</evidence>
<comment type="caution">
    <text evidence="6">The sequence shown here is derived from an EMBL/GenBank/DDBJ whole genome shotgun (WGS) entry which is preliminary data.</text>
</comment>
<evidence type="ECO:0000313" key="7">
    <source>
        <dbReference type="Proteomes" id="UP001163046"/>
    </source>
</evidence>
<dbReference type="Proteomes" id="UP001163046">
    <property type="component" value="Unassembled WGS sequence"/>
</dbReference>
<evidence type="ECO:0000313" key="6">
    <source>
        <dbReference type="EMBL" id="KAJ7393151.1"/>
    </source>
</evidence>
<dbReference type="SUPFAM" id="SSF53474">
    <property type="entry name" value="alpha/beta-Hydrolases"/>
    <property type="match status" value="1"/>
</dbReference>
<organism evidence="6 7">
    <name type="scientific">Desmophyllum pertusum</name>
    <dbReference type="NCBI Taxonomy" id="174260"/>
    <lineage>
        <taxon>Eukaryota</taxon>
        <taxon>Metazoa</taxon>
        <taxon>Cnidaria</taxon>
        <taxon>Anthozoa</taxon>
        <taxon>Hexacorallia</taxon>
        <taxon>Scleractinia</taxon>
        <taxon>Caryophylliina</taxon>
        <taxon>Caryophylliidae</taxon>
        <taxon>Desmophyllum</taxon>
    </lineage>
</organism>
<dbReference type="EMBL" id="MU825398">
    <property type="protein sequence ID" value="KAJ7393151.1"/>
    <property type="molecule type" value="Genomic_DNA"/>
</dbReference>
<evidence type="ECO:0000256" key="2">
    <source>
        <dbReference type="ARBA" id="ARBA00022729"/>
    </source>
</evidence>
<dbReference type="Gene3D" id="3.40.50.1820">
    <property type="entry name" value="alpha/beta hydrolase"/>
    <property type="match status" value="1"/>
</dbReference>
<dbReference type="CDD" id="cd00312">
    <property type="entry name" value="Esterase_lipase"/>
    <property type="match status" value="1"/>
</dbReference>
<protein>
    <recommendedName>
        <fullName evidence="4">Carboxylic ester hydrolase</fullName>
        <ecNumber evidence="4">3.1.1.-</ecNumber>
    </recommendedName>
</protein>
<dbReference type="PANTHER" id="PTHR43903">
    <property type="entry name" value="NEUROLIGIN"/>
    <property type="match status" value="1"/>
</dbReference>
<dbReference type="GO" id="GO:0016787">
    <property type="term" value="F:hydrolase activity"/>
    <property type="evidence" value="ECO:0007669"/>
    <property type="project" value="UniProtKB-KW"/>
</dbReference>
<dbReference type="InterPro" id="IPR019826">
    <property type="entry name" value="Carboxylesterase_B_AS"/>
</dbReference>
<feature type="domain" description="Carboxylesterase type B" evidence="5">
    <location>
        <begin position="31"/>
        <end position="540"/>
    </location>
</feature>
<dbReference type="OrthoDB" id="5981230at2759"/>
<reference evidence="6" key="1">
    <citation type="submission" date="2023-01" db="EMBL/GenBank/DDBJ databases">
        <title>Genome assembly of the deep-sea coral Lophelia pertusa.</title>
        <authorList>
            <person name="Herrera S."/>
            <person name="Cordes E."/>
        </authorList>
    </citation>
    <scope>NUCLEOTIDE SEQUENCE</scope>
    <source>
        <strain evidence="6">USNM1676648</strain>
        <tissue evidence="6">Polyp</tissue>
    </source>
</reference>
<proteinExistence type="inferred from homology"/>
<dbReference type="EC" id="3.1.1.-" evidence="4"/>
<evidence type="ECO:0000256" key="4">
    <source>
        <dbReference type="RuleBase" id="RU361235"/>
    </source>
</evidence>
<dbReference type="InterPro" id="IPR029058">
    <property type="entry name" value="AB_hydrolase_fold"/>
</dbReference>
<dbReference type="PROSITE" id="PS00941">
    <property type="entry name" value="CARBOXYLESTERASE_B_2"/>
    <property type="match status" value="1"/>
</dbReference>
<dbReference type="FunFam" id="3.40.50.1820:FF:000128">
    <property type="entry name" value="Carboxylic ester hydrolase"/>
    <property type="match status" value="1"/>
</dbReference>
<gene>
    <name evidence="6" type="primary">Ces3_3</name>
    <name evidence="6" type="ORF">OS493_006117</name>
</gene>